<reference evidence="2" key="1">
    <citation type="submission" date="2023-10" db="EMBL/GenBank/DDBJ databases">
        <authorList>
            <person name="Chen Y."/>
            <person name="Shah S."/>
            <person name="Dougan E. K."/>
            <person name="Thang M."/>
            <person name="Chan C."/>
        </authorList>
    </citation>
    <scope>NUCLEOTIDE SEQUENCE [LARGE SCALE GENOMIC DNA]</scope>
</reference>
<feature type="non-terminal residue" evidence="2">
    <location>
        <position position="687"/>
    </location>
</feature>
<keyword evidence="3" id="KW-1185">Reference proteome</keyword>
<accession>A0ABN9VUM6</accession>
<feature type="compositionally biased region" description="Basic residues" evidence="1">
    <location>
        <begin position="16"/>
        <end position="25"/>
    </location>
</feature>
<proteinExistence type="predicted"/>
<feature type="non-terminal residue" evidence="2">
    <location>
        <position position="1"/>
    </location>
</feature>
<evidence type="ECO:0000313" key="2">
    <source>
        <dbReference type="EMBL" id="CAK0877267.1"/>
    </source>
</evidence>
<comment type="caution">
    <text evidence="2">The sequence shown here is derived from an EMBL/GenBank/DDBJ whole genome shotgun (WGS) entry which is preliminary data.</text>
</comment>
<gene>
    <name evidence="2" type="ORF">PCOR1329_LOCUS61377</name>
</gene>
<feature type="region of interest" description="Disordered" evidence="1">
    <location>
        <begin position="133"/>
        <end position="160"/>
    </location>
</feature>
<protein>
    <submittedName>
        <fullName evidence="2">Uncharacterized protein</fullName>
    </submittedName>
</protein>
<evidence type="ECO:0000256" key="1">
    <source>
        <dbReference type="SAM" id="MobiDB-lite"/>
    </source>
</evidence>
<evidence type="ECO:0000313" key="3">
    <source>
        <dbReference type="Proteomes" id="UP001189429"/>
    </source>
</evidence>
<dbReference type="EMBL" id="CAUYUJ010017721">
    <property type="protein sequence ID" value="CAK0877267.1"/>
    <property type="molecule type" value="Genomic_DNA"/>
</dbReference>
<dbReference type="Proteomes" id="UP001189429">
    <property type="component" value="Unassembled WGS sequence"/>
</dbReference>
<name>A0ABN9VUM6_9DINO</name>
<feature type="region of interest" description="Disordered" evidence="1">
    <location>
        <begin position="1"/>
        <end position="32"/>
    </location>
</feature>
<organism evidence="2 3">
    <name type="scientific">Prorocentrum cordatum</name>
    <dbReference type="NCBI Taxonomy" id="2364126"/>
    <lineage>
        <taxon>Eukaryota</taxon>
        <taxon>Sar</taxon>
        <taxon>Alveolata</taxon>
        <taxon>Dinophyceae</taxon>
        <taxon>Prorocentrales</taxon>
        <taxon>Prorocentraceae</taxon>
        <taxon>Prorocentrum</taxon>
    </lineage>
</organism>
<sequence>ATKQKIAEGLAAKSGKGAKKRRRTTGKQEDDALADLEDKIAPFYMTKPKGEMMADEIISIVTMGFKGASRSEIDMTVASNARLWLLIFMMEEVVKVPSYTPNMQEKHGPTVTLSSYPAVRKFVQKYITYYTSSSDSNPANGQGPDDDAEANAQEEGSNAADPDACAIASMAQASGLDKAVIEPIFRRMQDATRRAALVKDIEAFLKNNPLNASAATVMSRRRVALSKVISAIWAPFTASSPSADQTPDMVSKMKDSGEWGVAVTHVVELVGKSLWEAIDPQMVAAAKELDAIFAGSSAEKSVLGYSLKFDALAQAWGCGKADHDAIGQNLKRFLRVRSEYVVAAFAELANIKAHLLEENMIEIDDGAGGSHLRVAFDSFGVAAKFAKEFDDAITSMDAKYSELGHWCAAWAGAVSTSWRLDRNIFVPRTDAAWEKVRTVAKNRFMSHNKTELVRLMQERGEEFRDSKKEIIADELATLEIAAMKETEAKQQEEWDVFQTEYKSSVGATSQPADYDGGGVCSVDAVLEAAEAVKWDPQAKFIRLFNSDYNRVPTPLTSAEFKAASYAAQCTTFLMHTHADDKGLDHLLVKTPKSMKEFRKFRPKVYVDVSAVQAAMKTDPDLVVFTLTGEVTAGGAAPPTNKDVYCAGKLPSGEFLYVTPLGMSAAPNSMACMPGWIVKGVTSDWTMA</sequence>